<dbReference type="InterPro" id="IPR029063">
    <property type="entry name" value="SAM-dependent_MTases_sf"/>
</dbReference>
<feature type="domain" description="Methyltransferase small" evidence="1">
    <location>
        <begin position="19"/>
        <end position="173"/>
    </location>
</feature>
<dbReference type="PANTHER" id="PTHR47739:SF1">
    <property type="entry name" value="TRNA1(VAL) (ADENINE(37)-N6)-METHYLTRANSFERASE"/>
    <property type="match status" value="1"/>
</dbReference>
<reference evidence="2 3" key="1">
    <citation type="submission" date="2014-12" db="EMBL/GenBank/DDBJ databases">
        <title>Draft genome sequences of 29 type strains of Enterococci.</title>
        <authorList>
            <person name="Zhong Z."/>
            <person name="Sun Z."/>
            <person name="Liu W."/>
            <person name="Zhang W."/>
            <person name="Zhang H."/>
        </authorList>
    </citation>
    <scope>NUCLEOTIDE SEQUENCE [LARGE SCALE GENOMIC DNA]</scope>
    <source>
        <strain evidence="2 3">DSM 17029</strain>
    </source>
</reference>
<dbReference type="STRING" id="214095.RU97_GL002123"/>
<organism evidence="2 3">
    <name type="scientific">Enterococcus canis</name>
    <dbReference type="NCBI Taxonomy" id="214095"/>
    <lineage>
        <taxon>Bacteria</taxon>
        <taxon>Bacillati</taxon>
        <taxon>Bacillota</taxon>
        <taxon>Bacilli</taxon>
        <taxon>Lactobacillales</taxon>
        <taxon>Enterococcaceae</taxon>
        <taxon>Enterococcus</taxon>
    </lineage>
</organism>
<evidence type="ECO:0000313" key="2">
    <source>
        <dbReference type="EMBL" id="OJG18050.1"/>
    </source>
</evidence>
<dbReference type="InterPro" id="IPR002052">
    <property type="entry name" value="DNA_methylase_N6_adenine_CS"/>
</dbReference>
<keyword evidence="2" id="KW-0808">Transferase</keyword>
<dbReference type="PANTHER" id="PTHR47739">
    <property type="entry name" value="TRNA1(VAL) (ADENINE(37)-N6)-METHYLTRANSFERASE"/>
    <property type="match status" value="1"/>
</dbReference>
<sequence length="245" mass="27274">MEPQLLAGERIDQLFAQNIQIIQSPEVFSFSLDAVLLANFPQLPKRGQIVDLCAGNGAVGLFMAHKTNAHITQVELQPRLADMGRRSIQLNQLDEQVTMLNLDLKDATQAIAPDSVDLVVCNPPYFKEAPTSQKNPNPHLAIARHELHTTLQEVIQVSAKLLKMNGRLALVHRPDRFLEIIAAMDQAGIAPKRACFVYPKEGKEANMLLIEGIRHGKKDGFRVLPPLVVYQDNEYTPAVKELLYG</sequence>
<dbReference type="GO" id="GO:0008757">
    <property type="term" value="F:S-adenosylmethionine-dependent methyltransferase activity"/>
    <property type="evidence" value="ECO:0007669"/>
    <property type="project" value="UniProtKB-ARBA"/>
</dbReference>
<dbReference type="InterPro" id="IPR007848">
    <property type="entry name" value="Small_mtfrase_dom"/>
</dbReference>
<comment type="caution">
    <text evidence="2">The sequence shown here is derived from an EMBL/GenBank/DDBJ whole genome shotgun (WGS) entry which is preliminary data.</text>
</comment>
<evidence type="ECO:0000313" key="3">
    <source>
        <dbReference type="Proteomes" id="UP000181884"/>
    </source>
</evidence>
<dbReference type="InterPro" id="IPR050210">
    <property type="entry name" value="tRNA_Adenine-N(6)_MTase"/>
</dbReference>
<dbReference type="Gene3D" id="3.40.50.150">
    <property type="entry name" value="Vaccinia Virus protein VP39"/>
    <property type="match status" value="1"/>
</dbReference>
<dbReference type="RefSeq" id="WP_245631203.1">
    <property type="nucleotide sequence ID" value="NZ_JXKH01000005.1"/>
</dbReference>
<dbReference type="Proteomes" id="UP000181884">
    <property type="component" value="Unassembled WGS sequence"/>
</dbReference>
<dbReference type="AlphaFoldDB" id="A0A1L8RE41"/>
<dbReference type="Pfam" id="PF05175">
    <property type="entry name" value="MTS"/>
    <property type="match status" value="1"/>
</dbReference>
<dbReference type="PROSITE" id="PS00092">
    <property type="entry name" value="N6_MTASE"/>
    <property type="match status" value="1"/>
</dbReference>
<dbReference type="EMBL" id="JXKH01000005">
    <property type="protein sequence ID" value="OJG18050.1"/>
    <property type="molecule type" value="Genomic_DNA"/>
</dbReference>
<dbReference type="SUPFAM" id="SSF53335">
    <property type="entry name" value="S-adenosyl-L-methionine-dependent methyltransferases"/>
    <property type="match status" value="1"/>
</dbReference>
<dbReference type="GO" id="GO:0003676">
    <property type="term" value="F:nucleic acid binding"/>
    <property type="evidence" value="ECO:0007669"/>
    <property type="project" value="InterPro"/>
</dbReference>
<evidence type="ECO:0000259" key="1">
    <source>
        <dbReference type="Pfam" id="PF05175"/>
    </source>
</evidence>
<gene>
    <name evidence="2" type="ORF">RU97_GL002123</name>
</gene>
<dbReference type="GO" id="GO:0032259">
    <property type="term" value="P:methylation"/>
    <property type="evidence" value="ECO:0007669"/>
    <property type="project" value="UniProtKB-KW"/>
</dbReference>
<proteinExistence type="predicted"/>
<protein>
    <submittedName>
        <fullName evidence="2">Methyltransferase</fullName>
    </submittedName>
</protein>
<keyword evidence="3" id="KW-1185">Reference proteome</keyword>
<name>A0A1L8RE41_9ENTE</name>
<dbReference type="CDD" id="cd02440">
    <property type="entry name" value="AdoMet_MTases"/>
    <property type="match status" value="1"/>
</dbReference>
<accession>A0A1L8RE41</accession>
<keyword evidence="2" id="KW-0489">Methyltransferase</keyword>
<dbReference type="GO" id="GO:0008170">
    <property type="term" value="F:N-methyltransferase activity"/>
    <property type="evidence" value="ECO:0007669"/>
    <property type="project" value="UniProtKB-ARBA"/>
</dbReference>